<keyword evidence="2" id="KW-1185">Reference proteome</keyword>
<sequence>MEGFCRECNAKILCTVLKEPSKKSGVILECNVESIRAVSHSGTKRRLRRLEVANFLNDGDKDAVTRRRKEAGRIKKIGEKNLELEDLSYFIE</sequence>
<name>A0A0L7KEY7_OPEBR</name>
<protein>
    <submittedName>
        <fullName evidence="1">Uncharacterized protein</fullName>
    </submittedName>
</protein>
<proteinExistence type="predicted"/>
<evidence type="ECO:0000313" key="2">
    <source>
        <dbReference type="Proteomes" id="UP000037510"/>
    </source>
</evidence>
<accession>A0A0L7KEY7</accession>
<gene>
    <name evidence="1" type="ORF">OBRU01_25169</name>
</gene>
<organism evidence="1 2">
    <name type="scientific">Operophtera brumata</name>
    <name type="common">Winter moth</name>
    <name type="synonym">Phalaena brumata</name>
    <dbReference type="NCBI Taxonomy" id="104452"/>
    <lineage>
        <taxon>Eukaryota</taxon>
        <taxon>Metazoa</taxon>
        <taxon>Ecdysozoa</taxon>
        <taxon>Arthropoda</taxon>
        <taxon>Hexapoda</taxon>
        <taxon>Insecta</taxon>
        <taxon>Pterygota</taxon>
        <taxon>Neoptera</taxon>
        <taxon>Endopterygota</taxon>
        <taxon>Lepidoptera</taxon>
        <taxon>Glossata</taxon>
        <taxon>Ditrysia</taxon>
        <taxon>Geometroidea</taxon>
        <taxon>Geometridae</taxon>
        <taxon>Larentiinae</taxon>
        <taxon>Operophtera</taxon>
    </lineage>
</organism>
<dbReference type="EMBL" id="JTDY01009997">
    <property type="protein sequence ID" value="KOB61898.1"/>
    <property type="molecule type" value="Genomic_DNA"/>
</dbReference>
<dbReference type="Proteomes" id="UP000037510">
    <property type="component" value="Unassembled WGS sequence"/>
</dbReference>
<comment type="caution">
    <text evidence="1">The sequence shown here is derived from an EMBL/GenBank/DDBJ whole genome shotgun (WGS) entry which is preliminary data.</text>
</comment>
<evidence type="ECO:0000313" key="1">
    <source>
        <dbReference type="EMBL" id="KOB61898.1"/>
    </source>
</evidence>
<dbReference type="AlphaFoldDB" id="A0A0L7KEY7"/>
<reference evidence="1 2" key="1">
    <citation type="journal article" date="2015" name="Genome Biol. Evol.">
        <title>The genome of winter moth (Operophtera brumata) provides a genomic perspective on sexual dimorphism and phenology.</title>
        <authorList>
            <person name="Derks M.F."/>
            <person name="Smit S."/>
            <person name="Salis L."/>
            <person name="Schijlen E."/>
            <person name="Bossers A."/>
            <person name="Mateman C."/>
            <person name="Pijl A.S."/>
            <person name="de Ridder D."/>
            <person name="Groenen M.A."/>
            <person name="Visser M.E."/>
            <person name="Megens H.J."/>
        </authorList>
    </citation>
    <scope>NUCLEOTIDE SEQUENCE [LARGE SCALE GENOMIC DNA]</scope>
    <source>
        <strain evidence="1">WM2013NL</strain>
        <tissue evidence="1">Head and thorax</tissue>
    </source>
</reference>